<gene>
    <name evidence="15" type="ORF">HND93_14510</name>
</gene>
<name>A0ABX2T9J8_9PROT</name>
<evidence type="ECO:0000256" key="9">
    <source>
        <dbReference type="ARBA" id="ARBA00023237"/>
    </source>
</evidence>
<comment type="subcellular location">
    <subcellularLocation>
        <location evidence="1 10">Cell outer membrane</location>
        <topology evidence="1 10">Multi-pass membrane protein</topology>
    </subcellularLocation>
</comment>
<evidence type="ECO:0000256" key="7">
    <source>
        <dbReference type="ARBA" id="ARBA00023077"/>
    </source>
</evidence>
<dbReference type="PANTHER" id="PTHR30069">
    <property type="entry name" value="TONB-DEPENDENT OUTER MEMBRANE RECEPTOR"/>
    <property type="match status" value="1"/>
</dbReference>
<keyword evidence="4 10" id="KW-0812">Transmembrane</keyword>
<keyword evidence="3 10" id="KW-1134">Transmembrane beta strand</keyword>
<evidence type="ECO:0000256" key="4">
    <source>
        <dbReference type="ARBA" id="ARBA00022692"/>
    </source>
</evidence>
<keyword evidence="2 10" id="KW-0813">Transport</keyword>
<keyword evidence="6" id="KW-0406">Ion transport</keyword>
<evidence type="ECO:0000256" key="12">
    <source>
        <dbReference type="SAM" id="SignalP"/>
    </source>
</evidence>
<comment type="similarity">
    <text evidence="10 11">Belongs to the TonB-dependent receptor family.</text>
</comment>
<sequence>MTAAVGAALVAATLAGGLPARAQTAAQPATDEAQDQGVHTLGPVTVTATGTAQSTLTAPAFTTVITADELQKEAVAASGLPEILSRTVGVNDSTDAIGRDEVVVRGMGANYTLMLVNGRRVSTSDALWRGGDFDYHAIPLSAIERVEVVRGPLSSLYGSDAIGGVVNIITKKPTDRWIGEIGTDFRVVPDGRGGSQFRTNLYAAGPIADKVGATIAAEYFNRLPWYHDSKNNGTVPVLEKKRLKNFASTLTWDVTDNQAVDVNYSLNHDFRPYNVYDRWSSYSEQEVLRHTVGLAHRGTWSWGDTLVEANYEDGRIDDYNTSYNAPQQRHLKEKNLFLHGRGNYQLGFNRFTAGAEHRKQTVEDPNTFLQTGRSEIAQNAVYLQDQISLTDQLTFTVGSRYDHHEIFGGKFTSRANVVYALTDTLSLKAGVSQGYKAPDAYQLSSEYKVISCGGRCFLSGNPDLEPETSTNYEIGLETRQKRWDASVVLFKNKVKDMIQAVYDPVTVSREWQNINKVDISGVEVTGSVNITDTVMATGNYAYLYTDNASGAELENRPRHKVNAALTWLATDIVSTTVSASYTGPQIEGAEKMPGYTMLNWGVSADITDSFRVGAGVRNITNVILSEKNTGFQTVEVGRNYYVSANYRF</sequence>
<organism evidence="15 16">
    <name type="scientific">Azospirillum oleiclasticum</name>
    <dbReference type="NCBI Taxonomy" id="2735135"/>
    <lineage>
        <taxon>Bacteria</taxon>
        <taxon>Pseudomonadati</taxon>
        <taxon>Pseudomonadota</taxon>
        <taxon>Alphaproteobacteria</taxon>
        <taxon>Rhodospirillales</taxon>
        <taxon>Azospirillaceae</taxon>
        <taxon>Azospirillum</taxon>
    </lineage>
</organism>
<feature type="domain" description="TonB-dependent receptor plug" evidence="14">
    <location>
        <begin position="57"/>
        <end position="165"/>
    </location>
</feature>
<evidence type="ECO:0000256" key="1">
    <source>
        <dbReference type="ARBA" id="ARBA00004571"/>
    </source>
</evidence>
<accession>A0ABX2T9J8</accession>
<dbReference type="InterPro" id="IPR037066">
    <property type="entry name" value="Plug_dom_sf"/>
</dbReference>
<dbReference type="Pfam" id="PF07715">
    <property type="entry name" value="Plug"/>
    <property type="match status" value="1"/>
</dbReference>
<keyword evidence="15" id="KW-0675">Receptor</keyword>
<dbReference type="PANTHER" id="PTHR30069:SF53">
    <property type="entry name" value="COLICIN I RECEPTOR-RELATED"/>
    <property type="match status" value="1"/>
</dbReference>
<dbReference type="Pfam" id="PF00593">
    <property type="entry name" value="TonB_dep_Rec_b-barrel"/>
    <property type="match status" value="1"/>
</dbReference>
<evidence type="ECO:0000256" key="6">
    <source>
        <dbReference type="ARBA" id="ARBA00023065"/>
    </source>
</evidence>
<evidence type="ECO:0000256" key="8">
    <source>
        <dbReference type="ARBA" id="ARBA00023136"/>
    </source>
</evidence>
<dbReference type="InterPro" id="IPR036942">
    <property type="entry name" value="Beta-barrel_TonB_sf"/>
</dbReference>
<evidence type="ECO:0000313" key="16">
    <source>
        <dbReference type="Proteomes" id="UP000584642"/>
    </source>
</evidence>
<comment type="caution">
    <text evidence="15">The sequence shown here is derived from an EMBL/GenBank/DDBJ whole genome shotgun (WGS) entry which is preliminary data.</text>
</comment>
<evidence type="ECO:0000256" key="10">
    <source>
        <dbReference type="PROSITE-ProRule" id="PRU01360"/>
    </source>
</evidence>
<keyword evidence="5 12" id="KW-0732">Signal</keyword>
<keyword evidence="9 10" id="KW-0998">Cell outer membrane</keyword>
<evidence type="ECO:0000256" key="3">
    <source>
        <dbReference type="ARBA" id="ARBA00022452"/>
    </source>
</evidence>
<evidence type="ECO:0000259" key="14">
    <source>
        <dbReference type="Pfam" id="PF07715"/>
    </source>
</evidence>
<dbReference type="InterPro" id="IPR012910">
    <property type="entry name" value="Plug_dom"/>
</dbReference>
<keyword evidence="7 11" id="KW-0798">TonB box</keyword>
<evidence type="ECO:0000313" key="15">
    <source>
        <dbReference type="EMBL" id="NYZ20923.1"/>
    </source>
</evidence>
<dbReference type="Proteomes" id="UP000584642">
    <property type="component" value="Unassembled WGS sequence"/>
</dbReference>
<dbReference type="Gene3D" id="2.40.170.20">
    <property type="entry name" value="TonB-dependent receptor, beta-barrel domain"/>
    <property type="match status" value="1"/>
</dbReference>
<evidence type="ECO:0000256" key="2">
    <source>
        <dbReference type="ARBA" id="ARBA00022448"/>
    </source>
</evidence>
<keyword evidence="8 10" id="KW-0472">Membrane</keyword>
<evidence type="ECO:0000256" key="5">
    <source>
        <dbReference type="ARBA" id="ARBA00022729"/>
    </source>
</evidence>
<dbReference type="CDD" id="cd01347">
    <property type="entry name" value="ligand_gated_channel"/>
    <property type="match status" value="1"/>
</dbReference>
<evidence type="ECO:0000256" key="11">
    <source>
        <dbReference type="RuleBase" id="RU003357"/>
    </source>
</evidence>
<feature type="signal peptide" evidence="12">
    <location>
        <begin position="1"/>
        <end position="22"/>
    </location>
</feature>
<dbReference type="InterPro" id="IPR039426">
    <property type="entry name" value="TonB-dep_rcpt-like"/>
</dbReference>
<dbReference type="PROSITE" id="PS52016">
    <property type="entry name" value="TONB_DEPENDENT_REC_3"/>
    <property type="match status" value="1"/>
</dbReference>
<protein>
    <submittedName>
        <fullName evidence="15">TonB-dependent receptor</fullName>
    </submittedName>
</protein>
<feature type="chain" id="PRO_5045697140" evidence="12">
    <location>
        <begin position="23"/>
        <end position="648"/>
    </location>
</feature>
<dbReference type="SUPFAM" id="SSF56935">
    <property type="entry name" value="Porins"/>
    <property type="match status" value="1"/>
</dbReference>
<dbReference type="EMBL" id="JABFDB010000010">
    <property type="protein sequence ID" value="NYZ20923.1"/>
    <property type="molecule type" value="Genomic_DNA"/>
</dbReference>
<evidence type="ECO:0000259" key="13">
    <source>
        <dbReference type="Pfam" id="PF00593"/>
    </source>
</evidence>
<dbReference type="InterPro" id="IPR000531">
    <property type="entry name" value="Beta-barrel_TonB"/>
</dbReference>
<reference evidence="15 16" key="1">
    <citation type="submission" date="2020-05" db="EMBL/GenBank/DDBJ databases">
        <title>Azospirillum oleiclasticum sp. nov, a nitrogen-fixing and heavy crude oil-emulsifying bacterium isolated from the crude oil of Yumen Oilfield.</title>
        <authorList>
            <person name="Wu D."/>
            <person name="Cai M."/>
            <person name="Zhang X."/>
        </authorList>
    </citation>
    <scope>NUCLEOTIDE SEQUENCE [LARGE SCALE GENOMIC DNA]</scope>
    <source>
        <strain evidence="15 16">ROY-1-1-2</strain>
    </source>
</reference>
<dbReference type="Gene3D" id="2.170.130.10">
    <property type="entry name" value="TonB-dependent receptor, plug domain"/>
    <property type="match status" value="1"/>
</dbReference>
<keyword evidence="16" id="KW-1185">Reference proteome</keyword>
<proteinExistence type="inferred from homology"/>
<feature type="domain" description="TonB-dependent receptor-like beta-barrel" evidence="13">
    <location>
        <begin position="254"/>
        <end position="619"/>
    </location>
</feature>